<name>A0A7S0F1J3_9CRYP</name>
<evidence type="ECO:0000256" key="1">
    <source>
        <dbReference type="SAM" id="MobiDB-lite"/>
    </source>
</evidence>
<proteinExistence type="predicted"/>
<reference evidence="2" key="1">
    <citation type="submission" date="2021-01" db="EMBL/GenBank/DDBJ databases">
        <authorList>
            <person name="Corre E."/>
            <person name="Pelletier E."/>
            <person name="Niang G."/>
            <person name="Scheremetjew M."/>
            <person name="Finn R."/>
            <person name="Kale V."/>
            <person name="Holt S."/>
            <person name="Cochrane G."/>
            <person name="Meng A."/>
            <person name="Brown T."/>
            <person name="Cohen L."/>
        </authorList>
    </citation>
    <scope>NUCLEOTIDE SEQUENCE</scope>
    <source>
        <strain evidence="2">CCMP325</strain>
    </source>
</reference>
<sequence>MVGRTDSGSKDTCDCWWKNGGQAIKISGNTVSKSRDVPDFCVALGAMEFTSGIHEFEFGVSRGSDTVVHVGVASPELELDQTFCRRECKDRAWYFFGCGYVNAMRNGWDDVVSKEADGTKLPKLHTSDKVRLHLNMDEGELRFSLFRPEEGGWTQLPGKLSGIKGPVVAACCMQDRAVVTLSESAKVTGRLITVDSLRRMKVDRYQHVTSRLNLDLNPSMRGGGEDAPKYSKRNTLGMRPLSLATTTIPIIDPVFIMPVSVQRGYTRVSVSKLQDTVQKRLSSDIMIGPSFSYQGGGGGGRSGDPRMPSRAIEYGENEWLSPERTRQLGIVQHYVGEDPMRSPGGRTNLQNSLVTHGVRCQDSDKKRRSWEGSEASVTLEERTQGKVQIAEGLLLHLRTREPAENVQLGSSQFNSLPKDPPWQPKMRAKTSRDRIRILSQQAAAQQRTIADSFRPGKTLTQISVDPQLSRSVRRSHGTLYRELKNLKFGRDEPKSDEERMMSVSLNDLRRENYKEFGFLSSFRRASSGSQGELMSKRTVSLLVSDKEKAAEVAKLLDLDIENL</sequence>
<protein>
    <recommendedName>
        <fullName evidence="3">B30.2/SPRY domain-containing protein</fullName>
    </recommendedName>
</protein>
<feature type="compositionally biased region" description="Basic and acidic residues" evidence="1">
    <location>
        <begin position="359"/>
        <end position="371"/>
    </location>
</feature>
<accession>A0A7S0F1J3</accession>
<feature type="region of interest" description="Disordered" evidence="1">
    <location>
        <begin position="356"/>
        <end position="377"/>
    </location>
</feature>
<evidence type="ECO:0008006" key="3">
    <source>
        <dbReference type="Google" id="ProtNLM"/>
    </source>
</evidence>
<dbReference type="Gene3D" id="2.60.120.920">
    <property type="match status" value="1"/>
</dbReference>
<dbReference type="SUPFAM" id="SSF49899">
    <property type="entry name" value="Concanavalin A-like lectins/glucanases"/>
    <property type="match status" value="1"/>
</dbReference>
<evidence type="ECO:0000313" key="2">
    <source>
        <dbReference type="EMBL" id="CAD8501071.1"/>
    </source>
</evidence>
<dbReference type="EMBL" id="HBEO01029065">
    <property type="protein sequence ID" value="CAD8501071.1"/>
    <property type="molecule type" value="Transcribed_RNA"/>
</dbReference>
<dbReference type="InterPro" id="IPR043136">
    <property type="entry name" value="B30.2/SPRY_sf"/>
</dbReference>
<dbReference type="AlphaFoldDB" id="A0A7S0F1J3"/>
<dbReference type="InterPro" id="IPR013320">
    <property type="entry name" value="ConA-like_dom_sf"/>
</dbReference>
<gene>
    <name evidence="2" type="ORF">HPHI1048_LOCUS19683</name>
</gene>
<organism evidence="2">
    <name type="scientific">Hanusia phi</name>
    <dbReference type="NCBI Taxonomy" id="3032"/>
    <lineage>
        <taxon>Eukaryota</taxon>
        <taxon>Cryptophyceae</taxon>
        <taxon>Pyrenomonadales</taxon>
        <taxon>Geminigeraceae</taxon>
        <taxon>Hanusia</taxon>
    </lineage>
</organism>